<dbReference type="PROSITE" id="PS50889">
    <property type="entry name" value="S4"/>
    <property type="match status" value="1"/>
</dbReference>
<dbReference type="RefSeq" id="WP_199262238.1">
    <property type="nucleotide sequence ID" value="NZ_CP054140.1"/>
</dbReference>
<protein>
    <submittedName>
        <fullName evidence="2">RNA-binding S4 domain-containing protein</fullName>
    </submittedName>
</protein>
<dbReference type="CDD" id="cd00165">
    <property type="entry name" value="S4"/>
    <property type="match status" value="1"/>
</dbReference>
<dbReference type="InterPro" id="IPR036986">
    <property type="entry name" value="S4_RNA-bd_sf"/>
</dbReference>
<gene>
    <name evidence="2" type="ORF">HP555_10475</name>
</gene>
<dbReference type="GO" id="GO:0003723">
    <property type="term" value="F:RNA binding"/>
    <property type="evidence" value="ECO:0007669"/>
    <property type="project" value="UniProtKB-KW"/>
</dbReference>
<name>A0A7T5VE55_9BACT</name>
<accession>A0A7T5VE55</accession>
<organism evidence="2 3">
    <name type="scientific">Desulfobulbus oligotrophicus</name>
    <dbReference type="NCBI Taxonomy" id="1909699"/>
    <lineage>
        <taxon>Bacteria</taxon>
        <taxon>Pseudomonadati</taxon>
        <taxon>Thermodesulfobacteriota</taxon>
        <taxon>Desulfobulbia</taxon>
        <taxon>Desulfobulbales</taxon>
        <taxon>Desulfobulbaceae</taxon>
        <taxon>Desulfobulbus</taxon>
    </lineage>
</organism>
<dbReference type="SUPFAM" id="SSF55174">
    <property type="entry name" value="Alpha-L RNA-binding motif"/>
    <property type="match status" value="1"/>
</dbReference>
<reference evidence="2 3" key="1">
    <citation type="submission" date="2020-05" db="EMBL/GenBank/DDBJ databases">
        <title>Complete genome of Desulfobulbus oligotrophicus.</title>
        <authorList>
            <person name="Podar M."/>
        </authorList>
    </citation>
    <scope>NUCLEOTIDE SEQUENCE [LARGE SCALE GENOMIC DNA]</scope>
    <source>
        <strain evidence="2 3">Prop6</strain>
    </source>
</reference>
<proteinExistence type="predicted"/>
<evidence type="ECO:0000313" key="3">
    <source>
        <dbReference type="Proteomes" id="UP000596092"/>
    </source>
</evidence>
<keyword evidence="3" id="KW-1185">Reference proteome</keyword>
<sequence length="89" mass="9912">MQQENHRLVTITTSYIELDKLLKRENMVASGGEARFLISQGTALVNGSKEIRKRRKLYPGDTVDFDGVTLHITTSSSCSAQKGLVEQED</sequence>
<dbReference type="KEGG" id="dog:HP555_10475"/>
<dbReference type="Proteomes" id="UP000596092">
    <property type="component" value="Chromosome"/>
</dbReference>
<evidence type="ECO:0000313" key="2">
    <source>
        <dbReference type="EMBL" id="QQG66254.1"/>
    </source>
</evidence>
<keyword evidence="1" id="KW-0694">RNA-binding</keyword>
<dbReference type="Pfam" id="PF13275">
    <property type="entry name" value="S4_2"/>
    <property type="match status" value="1"/>
</dbReference>
<dbReference type="AlphaFoldDB" id="A0A7T5VE55"/>
<dbReference type="Gene3D" id="3.10.290.10">
    <property type="entry name" value="RNA-binding S4 domain"/>
    <property type="match status" value="1"/>
</dbReference>
<dbReference type="EMBL" id="CP054140">
    <property type="protein sequence ID" value="QQG66254.1"/>
    <property type="molecule type" value="Genomic_DNA"/>
</dbReference>
<evidence type="ECO:0000256" key="1">
    <source>
        <dbReference type="PROSITE-ProRule" id="PRU00182"/>
    </source>
</evidence>